<organism evidence="1 2">
    <name type="scientific">Scytalidium lignicola</name>
    <name type="common">Hyphomycete</name>
    <dbReference type="NCBI Taxonomy" id="5539"/>
    <lineage>
        <taxon>Eukaryota</taxon>
        <taxon>Fungi</taxon>
        <taxon>Dikarya</taxon>
        <taxon>Ascomycota</taxon>
        <taxon>Pezizomycotina</taxon>
        <taxon>Leotiomycetes</taxon>
        <taxon>Leotiomycetes incertae sedis</taxon>
        <taxon>Scytalidium</taxon>
    </lineage>
</organism>
<dbReference type="Gene3D" id="3.40.225.10">
    <property type="entry name" value="Class II aldolase/adducin N-terminal domain"/>
    <property type="match status" value="1"/>
</dbReference>
<dbReference type="EMBL" id="NCSJ02000072">
    <property type="protein sequence ID" value="RFU31617.1"/>
    <property type="molecule type" value="Genomic_DNA"/>
</dbReference>
<evidence type="ECO:0000313" key="2">
    <source>
        <dbReference type="Proteomes" id="UP000258309"/>
    </source>
</evidence>
<sequence length="89" mass="9900">MSSTITQTGTLVMKANNQFTMASAVNDRVFQALARGDRNNKLKLQGIPTFSDLSAQRQWMKEHMAASFRFFGKQGYGEGVLGHISMRDA</sequence>
<feature type="non-terminal residue" evidence="1">
    <location>
        <position position="89"/>
    </location>
</feature>
<dbReference type="InterPro" id="IPR036409">
    <property type="entry name" value="Aldolase_II/adducin_N_sf"/>
</dbReference>
<comment type="caution">
    <text evidence="1">The sequence shown here is derived from an EMBL/GenBank/DDBJ whole genome shotgun (WGS) entry which is preliminary data.</text>
</comment>
<protein>
    <submittedName>
        <fullName evidence="1">Uncharacterized protein</fullName>
    </submittedName>
</protein>
<dbReference type="AlphaFoldDB" id="A0A3E2HE30"/>
<reference evidence="1 2" key="1">
    <citation type="submission" date="2018-05" db="EMBL/GenBank/DDBJ databases">
        <title>Draft genome sequence of Scytalidium lignicola DSM 105466, a ubiquitous saprotrophic fungus.</title>
        <authorList>
            <person name="Buettner E."/>
            <person name="Gebauer A.M."/>
            <person name="Hofrichter M."/>
            <person name="Liers C."/>
            <person name="Kellner H."/>
        </authorList>
    </citation>
    <scope>NUCLEOTIDE SEQUENCE [LARGE SCALE GENOMIC DNA]</scope>
    <source>
        <strain evidence="1 2">DSM 105466</strain>
    </source>
</reference>
<accession>A0A3E2HE30</accession>
<dbReference type="Proteomes" id="UP000258309">
    <property type="component" value="Unassembled WGS sequence"/>
</dbReference>
<gene>
    <name evidence="1" type="ORF">B7463_g4743</name>
</gene>
<evidence type="ECO:0000313" key="1">
    <source>
        <dbReference type="EMBL" id="RFU31617.1"/>
    </source>
</evidence>
<dbReference type="STRING" id="5539.A0A3E2HE30"/>
<dbReference type="SUPFAM" id="SSF53639">
    <property type="entry name" value="AraD/HMP-PK domain-like"/>
    <property type="match status" value="1"/>
</dbReference>
<dbReference type="OrthoDB" id="3238794at2759"/>
<keyword evidence="2" id="KW-1185">Reference proteome</keyword>
<name>A0A3E2HE30_SCYLI</name>
<proteinExistence type="predicted"/>
<feature type="non-terminal residue" evidence="1">
    <location>
        <position position="1"/>
    </location>
</feature>